<comment type="caution">
    <text evidence="2">The sequence shown here is derived from an EMBL/GenBank/DDBJ whole genome shotgun (WGS) entry which is preliminary data.</text>
</comment>
<dbReference type="EMBL" id="QPFP01000010">
    <property type="protein sequence ID" value="TEB34395.1"/>
    <property type="molecule type" value="Genomic_DNA"/>
</dbReference>
<gene>
    <name evidence="2" type="ORF">FA13DRAFT_1729899</name>
</gene>
<proteinExistence type="predicted"/>
<sequence length="61" mass="6922">MSRPHCSFHLNKPRKTWTHRDRRWVPLSVSLVLRASVPGTVSTESRPALQARLGTPDECAQ</sequence>
<reference evidence="2 3" key="1">
    <citation type="journal article" date="2019" name="Nat. Ecol. Evol.">
        <title>Megaphylogeny resolves global patterns of mushroom evolution.</title>
        <authorList>
            <person name="Varga T."/>
            <person name="Krizsan K."/>
            <person name="Foldi C."/>
            <person name="Dima B."/>
            <person name="Sanchez-Garcia M."/>
            <person name="Sanchez-Ramirez S."/>
            <person name="Szollosi G.J."/>
            <person name="Szarkandi J.G."/>
            <person name="Papp V."/>
            <person name="Albert L."/>
            <person name="Andreopoulos W."/>
            <person name="Angelini C."/>
            <person name="Antonin V."/>
            <person name="Barry K.W."/>
            <person name="Bougher N.L."/>
            <person name="Buchanan P."/>
            <person name="Buyck B."/>
            <person name="Bense V."/>
            <person name="Catcheside P."/>
            <person name="Chovatia M."/>
            <person name="Cooper J."/>
            <person name="Damon W."/>
            <person name="Desjardin D."/>
            <person name="Finy P."/>
            <person name="Geml J."/>
            <person name="Haridas S."/>
            <person name="Hughes K."/>
            <person name="Justo A."/>
            <person name="Karasinski D."/>
            <person name="Kautmanova I."/>
            <person name="Kiss B."/>
            <person name="Kocsube S."/>
            <person name="Kotiranta H."/>
            <person name="LaButti K.M."/>
            <person name="Lechner B.E."/>
            <person name="Liimatainen K."/>
            <person name="Lipzen A."/>
            <person name="Lukacs Z."/>
            <person name="Mihaltcheva S."/>
            <person name="Morgado L.N."/>
            <person name="Niskanen T."/>
            <person name="Noordeloos M.E."/>
            <person name="Ohm R.A."/>
            <person name="Ortiz-Santana B."/>
            <person name="Ovrebo C."/>
            <person name="Racz N."/>
            <person name="Riley R."/>
            <person name="Savchenko A."/>
            <person name="Shiryaev A."/>
            <person name="Soop K."/>
            <person name="Spirin V."/>
            <person name="Szebenyi C."/>
            <person name="Tomsovsky M."/>
            <person name="Tulloss R.E."/>
            <person name="Uehling J."/>
            <person name="Grigoriev I.V."/>
            <person name="Vagvolgyi C."/>
            <person name="Papp T."/>
            <person name="Martin F.M."/>
            <person name="Miettinen O."/>
            <person name="Hibbett D.S."/>
            <person name="Nagy L.G."/>
        </authorList>
    </citation>
    <scope>NUCLEOTIDE SEQUENCE [LARGE SCALE GENOMIC DNA]</scope>
    <source>
        <strain evidence="2 3">FP101781</strain>
    </source>
</reference>
<dbReference type="Proteomes" id="UP000298030">
    <property type="component" value="Unassembled WGS sequence"/>
</dbReference>
<protein>
    <submittedName>
        <fullName evidence="2">Uncharacterized protein</fullName>
    </submittedName>
</protein>
<organism evidence="2 3">
    <name type="scientific">Coprinellus micaceus</name>
    <name type="common">Glistening ink-cap mushroom</name>
    <name type="synonym">Coprinus micaceus</name>
    <dbReference type="NCBI Taxonomy" id="71717"/>
    <lineage>
        <taxon>Eukaryota</taxon>
        <taxon>Fungi</taxon>
        <taxon>Dikarya</taxon>
        <taxon>Basidiomycota</taxon>
        <taxon>Agaricomycotina</taxon>
        <taxon>Agaricomycetes</taxon>
        <taxon>Agaricomycetidae</taxon>
        <taxon>Agaricales</taxon>
        <taxon>Agaricineae</taxon>
        <taxon>Psathyrellaceae</taxon>
        <taxon>Coprinellus</taxon>
    </lineage>
</organism>
<name>A0A4Y7TJN5_COPMI</name>
<dbReference type="AlphaFoldDB" id="A0A4Y7TJN5"/>
<evidence type="ECO:0000256" key="1">
    <source>
        <dbReference type="SAM" id="MobiDB-lite"/>
    </source>
</evidence>
<accession>A0A4Y7TJN5</accession>
<keyword evidence="3" id="KW-1185">Reference proteome</keyword>
<evidence type="ECO:0000313" key="2">
    <source>
        <dbReference type="EMBL" id="TEB34395.1"/>
    </source>
</evidence>
<evidence type="ECO:0000313" key="3">
    <source>
        <dbReference type="Proteomes" id="UP000298030"/>
    </source>
</evidence>
<feature type="region of interest" description="Disordered" evidence="1">
    <location>
        <begin position="40"/>
        <end position="61"/>
    </location>
</feature>